<feature type="coiled-coil region" evidence="1">
    <location>
        <begin position="20"/>
        <end position="81"/>
    </location>
</feature>
<dbReference type="Proteomes" id="UP000051530">
    <property type="component" value="Unassembled WGS sequence"/>
</dbReference>
<keyword evidence="1" id="KW-0175">Coiled coil</keyword>
<proteinExistence type="predicted"/>
<dbReference type="EMBL" id="LGUB01000002">
    <property type="protein sequence ID" value="KRH95224.1"/>
    <property type="molecule type" value="Genomic_DNA"/>
</dbReference>
<keyword evidence="3" id="KW-1185">Reference proteome</keyword>
<evidence type="ECO:0000313" key="3">
    <source>
        <dbReference type="Proteomes" id="UP000051530"/>
    </source>
</evidence>
<comment type="caution">
    <text evidence="2">The sequence shown here is derived from an EMBL/GenBank/DDBJ whole genome shotgun (WGS) entry which is preliminary data.</text>
</comment>
<gene>
    <name evidence="2" type="ORF">M153_110001641</name>
</gene>
<dbReference type="VEuPathDB" id="MicrosporidiaDB:M153_110001641"/>
<evidence type="ECO:0000313" key="2">
    <source>
        <dbReference type="EMBL" id="KRH95224.1"/>
    </source>
</evidence>
<dbReference type="AlphaFoldDB" id="A0A0R0M1K9"/>
<name>A0A0R0M1K9_9MICR</name>
<organism evidence="2 3">
    <name type="scientific">Pseudoloma neurophilia</name>
    <dbReference type="NCBI Taxonomy" id="146866"/>
    <lineage>
        <taxon>Eukaryota</taxon>
        <taxon>Fungi</taxon>
        <taxon>Fungi incertae sedis</taxon>
        <taxon>Microsporidia</taxon>
        <taxon>Pseudoloma</taxon>
    </lineage>
</organism>
<sequence>MMKKLSDFTTTELLLIAYGVDKRDSNRKILEDLKKEAENQNYTSHIDFVNDLRFQRLIDVYKQKKEEQRKLIEEKHRLEENYHQKVEFEQKKLDEIGVKESEVINLNKIFDSGSDIPNFDVEEPINQQIDQPNPKMSPKKSIYDIPADESVLKIEGKQVNDQIDPFRTHMTSLFSIKRSFERYSRKRPIRPEKQPNNNFKLQIKQDNHFSNIQVIPHNQNKQSKIFYKQMSDDEREIDDFLDKLQERNNEKIKSKNVTRNVEYSESNGSNVFNFIIEKVTNRKGIRDKNLWPSEYAVIIENIKADFELDFEFKNDLTLLHACLPVLMKLQQFIFEKTNLEQAKFFKRLIISFYDFYRK</sequence>
<reference evidence="2 3" key="1">
    <citation type="submission" date="2015-07" db="EMBL/GenBank/DDBJ databases">
        <title>The genome of Pseudoloma neurophilia, a relevant intracellular parasite of the zebrafish.</title>
        <authorList>
            <person name="Ndikumana S."/>
            <person name="Pelin A."/>
            <person name="Sanders J."/>
            <person name="Corradi N."/>
        </authorList>
    </citation>
    <scope>NUCLEOTIDE SEQUENCE [LARGE SCALE GENOMIC DNA]</scope>
    <source>
        <strain evidence="2 3">MK1</strain>
    </source>
</reference>
<evidence type="ECO:0000256" key="1">
    <source>
        <dbReference type="SAM" id="Coils"/>
    </source>
</evidence>
<dbReference type="OrthoDB" id="2195260at2759"/>
<protein>
    <submittedName>
        <fullName evidence="2">Uncharacterized protein</fullName>
    </submittedName>
</protein>
<accession>A0A0R0M1K9</accession>